<sequence length="181" mass="20644">IPDVLLHQQIQQGQDVFIFLQSKSCKSSVVEVLVFCGQLERREKRDLTNHVNCGLMFEEKFFKQLLSEEMLVLSEKSGCCLLASGDQGKQQREMKALSGPWMSMRERPISDASREEHRLNRGRRSVPLSMMVALQHLAKVRQESRDQAHPCKGWLVGIASVKQHSHQGAGWRRNSTFVPMA</sequence>
<feature type="non-terminal residue" evidence="1">
    <location>
        <position position="1"/>
    </location>
</feature>
<dbReference type="EMBL" id="QUSF01000010">
    <property type="protein sequence ID" value="RLW05783.1"/>
    <property type="molecule type" value="Genomic_DNA"/>
</dbReference>
<keyword evidence="2" id="KW-1185">Reference proteome</keyword>
<evidence type="ECO:0000313" key="1">
    <source>
        <dbReference type="EMBL" id="RLW05783.1"/>
    </source>
</evidence>
<organism evidence="1 2">
    <name type="scientific">Chloebia gouldiae</name>
    <name type="common">Gouldian finch</name>
    <name type="synonym">Erythrura gouldiae</name>
    <dbReference type="NCBI Taxonomy" id="44316"/>
    <lineage>
        <taxon>Eukaryota</taxon>
        <taxon>Metazoa</taxon>
        <taxon>Chordata</taxon>
        <taxon>Craniata</taxon>
        <taxon>Vertebrata</taxon>
        <taxon>Euteleostomi</taxon>
        <taxon>Archelosauria</taxon>
        <taxon>Archosauria</taxon>
        <taxon>Dinosauria</taxon>
        <taxon>Saurischia</taxon>
        <taxon>Theropoda</taxon>
        <taxon>Coelurosauria</taxon>
        <taxon>Aves</taxon>
        <taxon>Neognathae</taxon>
        <taxon>Neoaves</taxon>
        <taxon>Telluraves</taxon>
        <taxon>Australaves</taxon>
        <taxon>Passeriformes</taxon>
        <taxon>Passeroidea</taxon>
        <taxon>Passeridae</taxon>
        <taxon>Chloebia</taxon>
    </lineage>
</organism>
<comment type="caution">
    <text evidence="1">The sequence shown here is derived from an EMBL/GenBank/DDBJ whole genome shotgun (WGS) entry which is preliminary data.</text>
</comment>
<evidence type="ECO:0000313" key="2">
    <source>
        <dbReference type="Proteomes" id="UP000276834"/>
    </source>
</evidence>
<dbReference type="Proteomes" id="UP000276834">
    <property type="component" value="Unassembled WGS sequence"/>
</dbReference>
<protein>
    <submittedName>
        <fullName evidence="1">Uncharacterized protein</fullName>
    </submittedName>
</protein>
<accession>A0A3L8SQ83</accession>
<proteinExistence type="predicted"/>
<reference evidence="1 2" key="1">
    <citation type="journal article" date="2018" name="Proc. R. Soc. B">
        <title>A non-coding region near Follistatin controls head colour polymorphism in the Gouldian finch.</title>
        <authorList>
            <person name="Toomey M.B."/>
            <person name="Marques C.I."/>
            <person name="Andrade P."/>
            <person name="Araujo P.M."/>
            <person name="Sabatino S."/>
            <person name="Gazda M.A."/>
            <person name="Afonso S."/>
            <person name="Lopes R.J."/>
            <person name="Corbo J.C."/>
            <person name="Carneiro M."/>
        </authorList>
    </citation>
    <scope>NUCLEOTIDE SEQUENCE [LARGE SCALE GENOMIC DNA]</scope>
    <source>
        <strain evidence="1">Red01</strain>
        <tissue evidence="1">Muscle</tissue>
    </source>
</reference>
<dbReference type="AlphaFoldDB" id="A0A3L8SQ83"/>
<gene>
    <name evidence="1" type="ORF">DV515_00004902</name>
</gene>
<name>A0A3L8SQ83_CHLGU</name>